<accession>A0ABY5SRD6</accession>
<comment type="caution">
    <text evidence="8">Lacks conserved residue(s) required for the propagation of feature annotation.</text>
</comment>
<keyword evidence="10" id="KW-1185">Reference proteome</keyword>
<name>A0ABY5SRD6_9MICO</name>
<evidence type="ECO:0000256" key="7">
    <source>
        <dbReference type="ARBA" id="ARBA00023136"/>
    </source>
</evidence>
<keyword evidence="3 8" id="KW-0813">Transport</keyword>
<feature type="transmembrane region" description="Helical" evidence="8">
    <location>
        <begin position="425"/>
        <end position="443"/>
    </location>
</feature>
<dbReference type="Pfam" id="PF01235">
    <property type="entry name" value="Na_Ala_symp"/>
    <property type="match status" value="1"/>
</dbReference>
<gene>
    <name evidence="9" type="ORF">L1F31_16170</name>
</gene>
<feature type="transmembrane region" description="Helical" evidence="8">
    <location>
        <begin position="400"/>
        <end position="419"/>
    </location>
</feature>
<evidence type="ECO:0000313" key="9">
    <source>
        <dbReference type="EMBL" id="UVI35634.1"/>
    </source>
</evidence>
<dbReference type="PANTHER" id="PTHR30330">
    <property type="entry name" value="AGSS FAMILY TRANSPORTER, SODIUM-ALANINE"/>
    <property type="match status" value="1"/>
</dbReference>
<dbReference type="EMBL" id="CP093443">
    <property type="protein sequence ID" value="UVI35634.1"/>
    <property type="molecule type" value="Genomic_DNA"/>
</dbReference>
<dbReference type="Proteomes" id="UP001064879">
    <property type="component" value="Chromosome"/>
</dbReference>
<evidence type="ECO:0000256" key="2">
    <source>
        <dbReference type="ARBA" id="ARBA00009261"/>
    </source>
</evidence>
<dbReference type="Gene3D" id="1.20.1740.10">
    <property type="entry name" value="Amino acid/polyamine transporter I"/>
    <property type="match status" value="1"/>
</dbReference>
<keyword evidence="5 8" id="KW-0812">Transmembrane</keyword>
<proteinExistence type="inferred from homology"/>
<feature type="transmembrane region" description="Helical" evidence="8">
    <location>
        <begin position="12"/>
        <end position="30"/>
    </location>
</feature>
<feature type="transmembrane region" description="Helical" evidence="8">
    <location>
        <begin position="356"/>
        <end position="379"/>
    </location>
</feature>
<reference evidence="9" key="1">
    <citation type="submission" date="2022-03" db="EMBL/GenBank/DDBJ databases">
        <title>Brevibacterium spongiae sp. nov., isolated from marine sponge.</title>
        <authorList>
            <person name="Li Z."/>
            <person name="Zhang M."/>
        </authorList>
    </citation>
    <scope>NUCLEOTIDE SEQUENCE</scope>
    <source>
        <strain evidence="9">WHS-Z9</strain>
    </source>
</reference>
<protein>
    <submittedName>
        <fullName evidence="9">Alanine:cation symporter family protein</fullName>
    </submittedName>
</protein>
<feature type="transmembrane region" description="Helical" evidence="8">
    <location>
        <begin position="148"/>
        <end position="167"/>
    </location>
</feature>
<evidence type="ECO:0000256" key="3">
    <source>
        <dbReference type="ARBA" id="ARBA00022448"/>
    </source>
</evidence>
<dbReference type="PRINTS" id="PR00175">
    <property type="entry name" value="NAALASMPORT"/>
</dbReference>
<dbReference type="RefSeq" id="WP_265418261.1">
    <property type="nucleotide sequence ID" value="NZ_CP093443.1"/>
</dbReference>
<evidence type="ECO:0000313" key="10">
    <source>
        <dbReference type="Proteomes" id="UP001064879"/>
    </source>
</evidence>
<evidence type="ECO:0000256" key="4">
    <source>
        <dbReference type="ARBA" id="ARBA00022475"/>
    </source>
</evidence>
<comment type="similarity">
    <text evidence="2 8">Belongs to the alanine or glycine:cation symporter (AGCS) (TC 2.A.25) family.</text>
</comment>
<evidence type="ECO:0000256" key="1">
    <source>
        <dbReference type="ARBA" id="ARBA00004651"/>
    </source>
</evidence>
<evidence type="ECO:0000256" key="8">
    <source>
        <dbReference type="RuleBase" id="RU363064"/>
    </source>
</evidence>
<evidence type="ECO:0000256" key="5">
    <source>
        <dbReference type="ARBA" id="ARBA00022692"/>
    </source>
</evidence>
<sequence length="463" mass="49077">MFFPLPIFGTEVPIIVLWLVTLGVFFTLWLKFLNVRGMKHAIDLVRGRFTTADAVGEVSHFQALATALSSTVGLGNIAGVAVAISIGGPGAAFWLIVAGFFAMSTKMAECFLAVKYRRVHADGTTSGGPMYYLRDGLAEIGKARLGKVLAALWAFFMMLAALGTNAFQTNQAVAQLVEVSGDGSFGTWLSDNRWLLGVILAVITGLVIIGGIQSLAKVTGVLVPAMAILYIVGCLIVLAANFTAIPQAIGEILSGAFNPQGVAGGVIGSLIVGFQRAAYSNSAGVGDAPIAHSTVRTNRPQTEGFVASLEPFVDTVIVCTMTSLVVVITGVWKVSDPDTVSGVTLTSQSFATVADWFPYVLAVAVVLFAFSTVLSNTFYGMKGFGYLFGDRKSAENVYKIVFLCFTVIGASVSLGPVIIFTDSVFFLPAICNGIGLYLLAKVIRGDFDDYWQKLRAGEYARVA</sequence>
<keyword evidence="4 8" id="KW-1003">Cell membrane</keyword>
<feature type="transmembrane region" description="Helical" evidence="8">
    <location>
        <begin position="227"/>
        <end position="249"/>
    </location>
</feature>
<dbReference type="InterPro" id="IPR001463">
    <property type="entry name" value="Na/Ala_symport"/>
</dbReference>
<keyword evidence="7 8" id="KW-0472">Membrane</keyword>
<dbReference type="PANTHER" id="PTHR30330:SF3">
    <property type="entry name" value="TRANSCRIPTIONAL REGULATOR, LRP FAMILY"/>
    <property type="match status" value="1"/>
</dbReference>
<comment type="subcellular location">
    <subcellularLocation>
        <location evidence="1 8">Cell membrane</location>
        <topology evidence="1 8">Multi-pass membrane protein</topology>
    </subcellularLocation>
</comment>
<evidence type="ECO:0000256" key="6">
    <source>
        <dbReference type="ARBA" id="ARBA00022989"/>
    </source>
</evidence>
<dbReference type="NCBIfam" id="TIGR00835">
    <property type="entry name" value="agcS"/>
    <property type="match status" value="1"/>
</dbReference>
<keyword evidence="6 8" id="KW-1133">Transmembrane helix</keyword>
<keyword evidence="8" id="KW-0769">Symport</keyword>
<feature type="transmembrane region" description="Helical" evidence="8">
    <location>
        <begin position="194"/>
        <end position="215"/>
    </location>
</feature>
<organism evidence="9 10">
    <name type="scientific">Brevibacterium spongiae</name>
    <dbReference type="NCBI Taxonomy" id="2909672"/>
    <lineage>
        <taxon>Bacteria</taxon>
        <taxon>Bacillati</taxon>
        <taxon>Actinomycetota</taxon>
        <taxon>Actinomycetes</taxon>
        <taxon>Micrococcales</taxon>
        <taxon>Brevibacteriaceae</taxon>
        <taxon>Brevibacterium</taxon>
    </lineage>
</organism>